<sequence length="354" mass="39653">MQVDYLIIGQGICGTFLSYELQKAGKKVLVIDEAQPFSSTKVASGVINPVTGRQVVTTWMAEELMPFTWNAYTSIGLEIQQQVIQNCPIQAFPPSEQMLEAYEQKMNNQPSFIQPIAANDIIDYHTYFYFNHGAVAISPAWLVDLHALLKGWRQKLEETSALLEESFDATQLQIHATGITYKNIQAEKVFFCNGVNTFQHPLWEKLPYSFNKGEALIVDIPDLPQNHIYKFGITTLVPWYDGLWWAGSTYDNRYTDALPTDLFRQRKTAELGMLLKGKFTVVDHIASIRPATVERRPFAGLHPTQPAAGILNGMGTKGCSLAPYFAHQLAQHLVNGQPITPAGDVRRFSATLSL</sequence>
<reference evidence="2" key="2">
    <citation type="submission" date="2020-09" db="EMBL/GenBank/DDBJ databases">
        <authorList>
            <person name="Sun Q."/>
            <person name="Zhou Y."/>
        </authorList>
    </citation>
    <scope>NUCLEOTIDE SEQUENCE</scope>
    <source>
        <strain evidence="2">CGMCC 1.15290</strain>
    </source>
</reference>
<dbReference type="Gene3D" id="3.30.9.10">
    <property type="entry name" value="D-Amino Acid Oxidase, subunit A, domain 2"/>
    <property type="match status" value="1"/>
</dbReference>
<accession>A0A917J0G3</accession>
<dbReference type="EMBL" id="BMIB01000004">
    <property type="protein sequence ID" value="GGH75328.1"/>
    <property type="molecule type" value="Genomic_DNA"/>
</dbReference>
<organism evidence="2 3">
    <name type="scientific">Filimonas zeae</name>
    <dbReference type="NCBI Taxonomy" id="1737353"/>
    <lineage>
        <taxon>Bacteria</taxon>
        <taxon>Pseudomonadati</taxon>
        <taxon>Bacteroidota</taxon>
        <taxon>Chitinophagia</taxon>
        <taxon>Chitinophagales</taxon>
        <taxon>Chitinophagaceae</taxon>
        <taxon>Filimonas</taxon>
    </lineage>
</organism>
<dbReference type="GO" id="GO:0005737">
    <property type="term" value="C:cytoplasm"/>
    <property type="evidence" value="ECO:0007669"/>
    <property type="project" value="TreeGrafter"/>
</dbReference>
<proteinExistence type="predicted"/>
<protein>
    <submittedName>
        <fullName evidence="2">FAD-dependent oxidoreductase</fullName>
    </submittedName>
</protein>
<dbReference type="Gene3D" id="3.50.50.60">
    <property type="entry name" value="FAD/NAD(P)-binding domain"/>
    <property type="match status" value="1"/>
</dbReference>
<evidence type="ECO:0000313" key="3">
    <source>
        <dbReference type="Proteomes" id="UP000627292"/>
    </source>
</evidence>
<dbReference type="SUPFAM" id="SSF51971">
    <property type="entry name" value="Nucleotide-binding domain"/>
    <property type="match status" value="1"/>
</dbReference>
<dbReference type="Proteomes" id="UP000627292">
    <property type="component" value="Unassembled WGS sequence"/>
</dbReference>
<comment type="caution">
    <text evidence="2">The sequence shown here is derived from an EMBL/GenBank/DDBJ whole genome shotgun (WGS) entry which is preliminary data.</text>
</comment>
<dbReference type="Pfam" id="PF01266">
    <property type="entry name" value="DAO"/>
    <property type="match status" value="1"/>
</dbReference>
<dbReference type="RefSeq" id="WP_188955428.1">
    <property type="nucleotide sequence ID" value="NZ_BMIB01000004.1"/>
</dbReference>
<dbReference type="InterPro" id="IPR006076">
    <property type="entry name" value="FAD-dep_OxRdtase"/>
</dbReference>
<dbReference type="InterPro" id="IPR036188">
    <property type="entry name" value="FAD/NAD-bd_sf"/>
</dbReference>
<reference evidence="2" key="1">
    <citation type="journal article" date="2014" name="Int. J. Syst. Evol. Microbiol.">
        <title>Complete genome sequence of Corynebacterium casei LMG S-19264T (=DSM 44701T), isolated from a smear-ripened cheese.</title>
        <authorList>
            <consortium name="US DOE Joint Genome Institute (JGI-PGF)"/>
            <person name="Walter F."/>
            <person name="Albersmeier A."/>
            <person name="Kalinowski J."/>
            <person name="Ruckert C."/>
        </authorList>
    </citation>
    <scope>NUCLEOTIDE SEQUENCE</scope>
    <source>
        <strain evidence="2">CGMCC 1.15290</strain>
    </source>
</reference>
<dbReference type="AlphaFoldDB" id="A0A917J0G3"/>
<gene>
    <name evidence="2" type="primary">fjo30</name>
    <name evidence="2" type="ORF">GCM10011379_38810</name>
</gene>
<feature type="domain" description="FAD dependent oxidoreductase" evidence="1">
    <location>
        <begin position="4"/>
        <end position="331"/>
    </location>
</feature>
<evidence type="ECO:0000259" key="1">
    <source>
        <dbReference type="Pfam" id="PF01266"/>
    </source>
</evidence>
<dbReference type="PANTHER" id="PTHR13847">
    <property type="entry name" value="SARCOSINE DEHYDROGENASE-RELATED"/>
    <property type="match status" value="1"/>
</dbReference>
<evidence type="ECO:0000313" key="2">
    <source>
        <dbReference type="EMBL" id="GGH75328.1"/>
    </source>
</evidence>
<keyword evidence="3" id="KW-1185">Reference proteome</keyword>
<name>A0A917J0G3_9BACT</name>